<dbReference type="Proteomes" id="UP000004738">
    <property type="component" value="Unassembled WGS sequence"/>
</dbReference>
<dbReference type="PANTHER" id="PTHR36115">
    <property type="entry name" value="PROLINE-RICH ANTIGEN HOMOLOG-RELATED"/>
    <property type="match status" value="1"/>
</dbReference>
<evidence type="ECO:0000256" key="3">
    <source>
        <dbReference type="ARBA" id="ARBA00022692"/>
    </source>
</evidence>
<dbReference type="InterPro" id="IPR051791">
    <property type="entry name" value="Pra-immunoreactive"/>
</dbReference>
<name>K1KK52_9BACL</name>
<evidence type="ECO:0000313" key="9">
    <source>
        <dbReference type="Proteomes" id="UP000004738"/>
    </source>
</evidence>
<evidence type="ECO:0000256" key="6">
    <source>
        <dbReference type="SAM" id="Phobius"/>
    </source>
</evidence>
<keyword evidence="5 6" id="KW-0472">Membrane</keyword>
<feature type="domain" description="RDD" evidence="7">
    <location>
        <begin position="7"/>
        <end position="133"/>
    </location>
</feature>
<feature type="transmembrane region" description="Helical" evidence="6">
    <location>
        <begin position="100"/>
        <end position="120"/>
    </location>
</feature>
<comment type="caution">
    <text evidence="8">The sequence shown here is derived from an EMBL/GenBank/DDBJ whole genome shotgun (WGS) entry which is preliminary data.</text>
</comment>
<protein>
    <submittedName>
        <fullName evidence="8">RDD family protein</fullName>
    </submittedName>
</protein>
<dbReference type="PANTHER" id="PTHR36115:SF9">
    <property type="entry name" value="LMO1584 PROTEIN"/>
    <property type="match status" value="1"/>
</dbReference>
<evidence type="ECO:0000256" key="5">
    <source>
        <dbReference type="ARBA" id="ARBA00023136"/>
    </source>
</evidence>
<gene>
    <name evidence="8" type="ORF">B857_02736</name>
</gene>
<dbReference type="GO" id="GO:0005886">
    <property type="term" value="C:plasma membrane"/>
    <property type="evidence" value="ECO:0007669"/>
    <property type="project" value="UniProtKB-SubCell"/>
</dbReference>
<accession>K1KK52</accession>
<evidence type="ECO:0000256" key="2">
    <source>
        <dbReference type="ARBA" id="ARBA00022475"/>
    </source>
</evidence>
<keyword evidence="9" id="KW-1185">Reference proteome</keyword>
<comment type="subcellular location">
    <subcellularLocation>
        <location evidence="1">Cell membrane</location>
        <topology evidence="1">Multi-pass membrane protein</topology>
    </subcellularLocation>
</comment>
<dbReference type="Pfam" id="PF06271">
    <property type="entry name" value="RDD"/>
    <property type="match status" value="1"/>
</dbReference>
<keyword evidence="4 6" id="KW-1133">Transmembrane helix</keyword>
<evidence type="ECO:0000313" key="8">
    <source>
        <dbReference type="EMBL" id="EKB44435.1"/>
    </source>
</evidence>
<proteinExistence type="predicted"/>
<organism evidence="8 9">
    <name type="scientific">Solibacillus isronensis B3W22</name>
    <dbReference type="NCBI Taxonomy" id="1224748"/>
    <lineage>
        <taxon>Bacteria</taxon>
        <taxon>Bacillati</taxon>
        <taxon>Bacillota</taxon>
        <taxon>Bacilli</taxon>
        <taxon>Bacillales</taxon>
        <taxon>Caryophanaceae</taxon>
        <taxon>Solibacillus</taxon>
    </lineage>
</organism>
<dbReference type="RefSeq" id="WP_008407232.1">
    <property type="nucleotide sequence ID" value="NZ_AMCK01000015.1"/>
</dbReference>
<feature type="transmembrane region" description="Helical" evidence="6">
    <location>
        <begin position="12"/>
        <end position="34"/>
    </location>
</feature>
<feature type="transmembrane region" description="Helical" evidence="6">
    <location>
        <begin position="46"/>
        <end position="69"/>
    </location>
</feature>
<dbReference type="EMBL" id="AMCK01000015">
    <property type="protein sequence ID" value="EKB44435.1"/>
    <property type="molecule type" value="Genomic_DNA"/>
</dbReference>
<dbReference type="AlphaFoldDB" id="K1KK52"/>
<keyword evidence="3 6" id="KW-0812">Transmembrane</keyword>
<keyword evidence="2" id="KW-1003">Cell membrane</keyword>
<evidence type="ECO:0000259" key="7">
    <source>
        <dbReference type="Pfam" id="PF06271"/>
    </source>
</evidence>
<evidence type="ECO:0000256" key="1">
    <source>
        <dbReference type="ARBA" id="ARBA00004651"/>
    </source>
</evidence>
<evidence type="ECO:0000256" key="4">
    <source>
        <dbReference type="ARBA" id="ARBA00022989"/>
    </source>
</evidence>
<reference evidence="8 9" key="1">
    <citation type="journal article" date="2012" name="J. Bacteriol.">
        <title>Draft Genome Sequence of Bacillus isronensis Strain B3W22, Isolated from the Upper Atmosphere.</title>
        <authorList>
            <person name="Shivaji S."/>
            <person name="Ara S."/>
            <person name="Singh S.K."/>
            <person name="Bandi S."/>
            <person name="Singh A."/>
            <person name="Pinnaka A.K."/>
        </authorList>
    </citation>
    <scope>NUCLEOTIDE SEQUENCE [LARGE SCALE GENOMIC DNA]</scope>
    <source>
        <strain evidence="8 9">B3W22</strain>
    </source>
</reference>
<dbReference type="InterPro" id="IPR010432">
    <property type="entry name" value="RDD"/>
</dbReference>
<sequence length="139" mass="15931">MNFKKPAGFGIRFVASIIDFLIISSIFGIVFYMINGNYSIEQTEEFTFQALYTLYLTITPILWGGYVIGKKICKVKIKRFNDDEKPTILNMIIREVVGKYIIVLATFGISVLVSELMVILREDKRAIHDFISGTYVNKE</sequence>